<reference evidence="1 2" key="1">
    <citation type="submission" date="2016-12" db="EMBL/GenBank/DDBJ databases">
        <title>The genome of dimorphic prosthecate Glycocaulis alkaliphilus 6b-8t, isolated from crude oil dictates its adaptability in petroleum environments.</title>
        <authorList>
            <person name="Wu X.-L."/>
            <person name="Geng S."/>
        </authorList>
    </citation>
    <scope>NUCLEOTIDE SEQUENCE [LARGE SCALE GENOMIC DNA]</scope>
    <source>
        <strain evidence="1 2">6B-8</strain>
    </source>
</reference>
<proteinExistence type="predicted"/>
<dbReference type="KEGG" id="gak:X907_0996"/>
<dbReference type="InterPro" id="IPR050706">
    <property type="entry name" value="Cyclic-di-GMP_PDE-like"/>
</dbReference>
<dbReference type="InterPro" id="IPR035919">
    <property type="entry name" value="EAL_sf"/>
</dbReference>
<name>A0A3T0E8L9_9PROT</name>
<organism evidence="1 2">
    <name type="scientific">Glycocaulis alkaliphilus</name>
    <dbReference type="NCBI Taxonomy" id="1434191"/>
    <lineage>
        <taxon>Bacteria</taxon>
        <taxon>Pseudomonadati</taxon>
        <taxon>Pseudomonadota</taxon>
        <taxon>Alphaproteobacteria</taxon>
        <taxon>Maricaulales</taxon>
        <taxon>Maricaulaceae</taxon>
        <taxon>Glycocaulis</taxon>
    </lineage>
</organism>
<dbReference type="PANTHER" id="PTHR33121:SF70">
    <property type="entry name" value="SIGNALING PROTEIN YKOW"/>
    <property type="match status" value="1"/>
</dbReference>
<dbReference type="CDD" id="cd01948">
    <property type="entry name" value="EAL"/>
    <property type="match status" value="1"/>
</dbReference>
<dbReference type="EMBL" id="CP018911">
    <property type="protein sequence ID" value="AZU03536.1"/>
    <property type="molecule type" value="Genomic_DNA"/>
</dbReference>
<dbReference type="Gene3D" id="3.20.20.450">
    <property type="entry name" value="EAL domain"/>
    <property type="match status" value="1"/>
</dbReference>
<sequence length="385" mass="40679">MSEGGEDMLAKAAEAAGALAIELDLESGKARISGAPKAFGLTCNGVGDFLDCVAPSDRKALAEQKEGPVDLRLRLAPPGGEVRYVRLLGQRKRDGVTALLLPAGTGPGTTLSTLDAEAALTAGLEAHEIIAHYQPIIALDGEYLAGFEALARWHRPGLGVMGPDDFLFLADRMGLMGQVGDQVRGSAAHNLARWFSDAPAAPDIYVSANASVGELFSAGFVETLAATLESARVPRGRYRLEITETEIMRDPDRAAELLHAVKASGVKLVLDDFGTGYSSLSRLDRFPFDVIKIDQYFVRSMLADASARAITASVVKLARNLGMTIIAEGVETAEMADLVAEMGCDFAQGFHYAGALDPQAAGLAVRQGLSGRFAPPRPVRRSGVA</sequence>
<dbReference type="OrthoDB" id="7279500at2"/>
<gene>
    <name evidence="1" type="ORF">X907_0996</name>
</gene>
<dbReference type="PANTHER" id="PTHR33121">
    <property type="entry name" value="CYCLIC DI-GMP PHOSPHODIESTERASE PDEF"/>
    <property type="match status" value="1"/>
</dbReference>
<dbReference type="SMART" id="SM00052">
    <property type="entry name" value="EAL"/>
    <property type="match status" value="1"/>
</dbReference>
<protein>
    <submittedName>
        <fullName evidence="1">Diguanylate phosphodiesterase</fullName>
    </submittedName>
</protein>
<dbReference type="PROSITE" id="PS50883">
    <property type="entry name" value="EAL"/>
    <property type="match status" value="1"/>
</dbReference>
<evidence type="ECO:0000313" key="1">
    <source>
        <dbReference type="EMBL" id="AZU03536.1"/>
    </source>
</evidence>
<dbReference type="GO" id="GO:0071111">
    <property type="term" value="F:cyclic-guanylate-specific phosphodiesterase activity"/>
    <property type="evidence" value="ECO:0007669"/>
    <property type="project" value="InterPro"/>
</dbReference>
<dbReference type="AlphaFoldDB" id="A0A3T0E8L9"/>
<keyword evidence="2" id="KW-1185">Reference proteome</keyword>
<accession>A0A3T0E8L9</accession>
<evidence type="ECO:0000313" key="2">
    <source>
        <dbReference type="Proteomes" id="UP000286954"/>
    </source>
</evidence>
<dbReference type="Pfam" id="PF00563">
    <property type="entry name" value="EAL"/>
    <property type="match status" value="1"/>
</dbReference>
<dbReference type="SUPFAM" id="SSF141868">
    <property type="entry name" value="EAL domain-like"/>
    <property type="match status" value="1"/>
</dbReference>
<dbReference type="InterPro" id="IPR001633">
    <property type="entry name" value="EAL_dom"/>
</dbReference>
<dbReference type="Proteomes" id="UP000286954">
    <property type="component" value="Chromosome"/>
</dbReference>